<evidence type="ECO:0000313" key="2">
    <source>
        <dbReference type="EMBL" id="USW54605.1"/>
    </source>
</evidence>
<feature type="region of interest" description="Disordered" evidence="1">
    <location>
        <begin position="380"/>
        <end position="400"/>
    </location>
</feature>
<proteinExistence type="predicted"/>
<reference evidence="2" key="1">
    <citation type="submission" date="2022-06" db="EMBL/GenBank/DDBJ databases">
        <title>Complete genome sequences of two strains of the flax pathogen Septoria linicola.</title>
        <authorList>
            <person name="Lapalu N."/>
            <person name="Simon A."/>
            <person name="Demenou B."/>
            <person name="Paumier D."/>
            <person name="Guillot M.-P."/>
            <person name="Gout L."/>
            <person name="Valade R."/>
        </authorList>
    </citation>
    <scope>NUCLEOTIDE SEQUENCE</scope>
    <source>
        <strain evidence="2">SE15195</strain>
    </source>
</reference>
<protein>
    <submittedName>
        <fullName evidence="2">Uncharacterized protein</fullName>
    </submittedName>
</protein>
<dbReference type="AlphaFoldDB" id="A0A9Q9AT18"/>
<keyword evidence="3" id="KW-1185">Reference proteome</keyword>
<gene>
    <name evidence="2" type="ORF">Slin15195_G079240</name>
</gene>
<dbReference type="EMBL" id="CP099423">
    <property type="protein sequence ID" value="USW54605.1"/>
    <property type="molecule type" value="Genomic_DNA"/>
</dbReference>
<dbReference type="OrthoDB" id="3650889at2759"/>
<sequence>MDIQDQVGSLPKLGGDVALAYEKHVLGVIKKATKFRNDSEYKGLLPLDRSTELAERGIGAAGFLETVARSRELDTLRAQSAVFTDRLMQCHKIKAKILTLETFPHSAGEMLYVRKVHLHDPAVDAANELQAILILAHFYKAASCYGLVDVAWHDMDFVVAQHSIQKPFVTKTGKGNNAYAMLRYFLIDLGVEASAFAGGKLPPPPSQATVIKKSKKLSPYDSAFRAALLARHYTLQEQGGSRGRVFDFILTAMSQAAAATTGTKTRKQMRHFTPGDLLVTYKKEMIGDEPRLNFDYTTFTSFCLELLIKLVVGGLLGVSDKELRSLDKPHELVYFMMKDAAGAKNSGRSVSTTMFGRAAAVMQSMLSEHDNNRRFSQAALRKSSGRVPKNDRPEFTPEDPKVEANRKALAGILPDAAIGSSRQVLEIYDPNGSLGTFDQLLSTGTMSALMPGGRHARTVAMIPEGTENHFKKKVLAEGLELRDRSAAYEVLQRYRD</sequence>
<evidence type="ECO:0000256" key="1">
    <source>
        <dbReference type="SAM" id="MobiDB-lite"/>
    </source>
</evidence>
<evidence type="ECO:0000313" key="3">
    <source>
        <dbReference type="Proteomes" id="UP001056384"/>
    </source>
</evidence>
<name>A0A9Q9AT18_9PEZI</name>
<organism evidence="2 3">
    <name type="scientific">Septoria linicola</name>
    <dbReference type="NCBI Taxonomy" id="215465"/>
    <lineage>
        <taxon>Eukaryota</taxon>
        <taxon>Fungi</taxon>
        <taxon>Dikarya</taxon>
        <taxon>Ascomycota</taxon>
        <taxon>Pezizomycotina</taxon>
        <taxon>Dothideomycetes</taxon>
        <taxon>Dothideomycetidae</taxon>
        <taxon>Mycosphaerellales</taxon>
        <taxon>Mycosphaerellaceae</taxon>
        <taxon>Septoria</taxon>
    </lineage>
</organism>
<feature type="compositionally biased region" description="Basic and acidic residues" evidence="1">
    <location>
        <begin position="388"/>
        <end position="400"/>
    </location>
</feature>
<accession>A0A9Q9AT18</accession>
<dbReference type="Proteomes" id="UP001056384">
    <property type="component" value="Chromosome 6"/>
</dbReference>